<reference evidence="3" key="1">
    <citation type="journal article" date="2019" name="Int. J. Syst. Evol. Microbiol.">
        <title>The Global Catalogue of Microorganisms (GCM) 10K type strain sequencing project: providing services to taxonomists for standard genome sequencing and annotation.</title>
        <authorList>
            <consortium name="The Broad Institute Genomics Platform"/>
            <consortium name="The Broad Institute Genome Sequencing Center for Infectious Disease"/>
            <person name="Wu L."/>
            <person name="Ma J."/>
        </authorList>
    </citation>
    <scope>NUCLEOTIDE SEQUENCE [LARGE SCALE GENOMIC DNA]</scope>
    <source>
        <strain evidence="3">JCM 13518</strain>
    </source>
</reference>
<evidence type="ECO:0000313" key="2">
    <source>
        <dbReference type="EMBL" id="GAA1752003.1"/>
    </source>
</evidence>
<protein>
    <recommendedName>
        <fullName evidence="4">Lipoprotein</fullName>
    </recommendedName>
</protein>
<dbReference type="PROSITE" id="PS51257">
    <property type="entry name" value="PROKAR_LIPOPROTEIN"/>
    <property type="match status" value="1"/>
</dbReference>
<sequence length="234" mass="24620">MTGRGRLAGAAVVLAVLAAVAGCGPQGTPPAGDAVVATEKPPMPEHFVADTGAEAVPPIHSIADWSVDVYDPAGLRELSSLVVSGRVVGVEGSHVDSGGFIVTTYMVQVQDVYKGGEDAEVIRVDLSGGAVPLAEYTAAVDELGQYELRLGPRDLEGRDPGPKAENYGLNVTSAAMLAELQPDSWVLYLGEPEDGVYAGVAWDHSLRYLKDGQVHSLHPEALRPTFPEAELHQE</sequence>
<accession>A0ABP4WEJ8</accession>
<organism evidence="2 3">
    <name type="scientific">Aeromicrobium alkaliterrae</name>
    <dbReference type="NCBI Taxonomy" id="302168"/>
    <lineage>
        <taxon>Bacteria</taxon>
        <taxon>Bacillati</taxon>
        <taxon>Actinomycetota</taxon>
        <taxon>Actinomycetes</taxon>
        <taxon>Propionibacteriales</taxon>
        <taxon>Nocardioidaceae</taxon>
        <taxon>Aeromicrobium</taxon>
    </lineage>
</organism>
<dbReference type="Proteomes" id="UP001501057">
    <property type="component" value="Unassembled WGS sequence"/>
</dbReference>
<evidence type="ECO:0000256" key="1">
    <source>
        <dbReference type="SAM" id="SignalP"/>
    </source>
</evidence>
<evidence type="ECO:0000313" key="3">
    <source>
        <dbReference type="Proteomes" id="UP001501057"/>
    </source>
</evidence>
<name>A0ABP4WEJ8_9ACTN</name>
<keyword evidence="1" id="KW-0732">Signal</keyword>
<gene>
    <name evidence="2" type="ORF">GCM10009710_34740</name>
</gene>
<comment type="caution">
    <text evidence="2">The sequence shown here is derived from an EMBL/GenBank/DDBJ whole genome shotgun (WGS) entry which is preliminary data.</text>
</comment>
<keyword evidence="3" id="KW-1185">Reference proteome</keyword>
<proteinExistence type="predicted"/>
<feature type="chain" id="PRO_5046806224" description="Lipoprotein" evidence="1">
    <location>
        <begin position="22"/>
        <end position="234"/>
    </location>
</feature>
<feature type="signal peptide" evidence="1">
    <location>
        <begin position="1"/>
        <end position="21"/>
    </location>
</feature>
<dbReference type="EMBL" id="BAAAME010000010">
    <property type="protein sequence ID" value="GAA1752003.1"/>
    <property type="molecule type" value="Genomic_DNA"/>
</dbReference>
<evidence type="ECO:0008006" key="4">
    <source>
        <dbReference type="Google" id="ProtNLM"/>
    </source>
</evidence>